<dbReference type="AlphaFoldDB" id="A0A336LIH1"/>
<feature type="transmembrane region" description="Helical" evidence="1">
    <location>
        <begin position="631"/>
        <end position="653"/>
    </location>
</feature>
<feature type="transmembrane region" description="Helical" evidence="1">
    <location>
        <begin position="198"/>
        <end position="221"/>
    </location>
</feature>
<feature type="transmembrane region" description="Helical" evidence="1">
    <location>
        <begin position="541"/>
        <end position="558"/>
    </location>
</feature>
<feature type="transmembrane region" description="Helical" evidence="1">
    <location>
        <begin position="659"/>
        <end position="683"/>
    </location>
</feature>
<feature type="transmembrane region" description="Helical" evidence="1">
    <location>
        <begin position="570"/>
        <end position="587"/>
    </location>
</feature>
<reference evidence="2" key="1">
    <citation type="submission" date="2018-07" db="EMBL/GenBank/DDBJ databases">
        <authorList>
            <person name="Quirk P.G."/>
            <person name="Krulwich T.A."/>
        </authorList>
    </citation>
    <scope>NUCLEOTIDE SEQUENCE</scope>
</reference>
<dbReference type="OMA" id="AFLCVSY"/>
<accession>A0A336LIH1</accession>
<dbReference type="InterPro" id="IPR011701">
    <property type="entry name" value="MFS"/>
</dbReference>
<evidence type="ECO:0000313" key="2">
    <source>
        <dbReference type="EMBL" id="SSX17646.1"/>
    </source>
</evidence>
<organism evidence="2">
    <name type="scientific">Culicoides sonorensis</name>
    <name type="common">Biting midge</name>
    <dbReference type="NCBI Taxonomy" id="179676"/>
    <lineage>
        <taxon>Eukaryota</taxon>
        <taxon>Metazoa</taxon>
        <taxon>Ecdysozoa</taxon>
        <taxon>Arthropoda</taxon>
        <taxon>Hexapoda</taxon>
        <taxon>Insecta</taxon>
        <taxon>Pterygota</taxon>
        <taxon>Neoptera</taxon>
        <taxon>Endopterygota</taxon>
        <taxon>Diptera</taxon>
        <taxon>Nematocera</taxon>
        <taxon>Chironomoidea</taxon>
        <taxon>Ceratopogonidae</taxon>
        <taxon>Ceratopogoninae</taxon>
        <taxon>Culicoides</taxon>
        <taxon>Monoculicoides</taxon>
    </lineage>
</organism>
<sequence length="704" mass="77790">MGEEKVGLNETKHSNQSVYSPVKQIENEVFETHGINENTKPDAVNGGLNNIPNGKEVSIICTDENNHSSNILEMNGKLTKNKKELTNNNDDEKYEMVPPDGGWGWFILFGSMLINILVPGTIKSFGVLFVEFQEAFQSSSTEAAWIPALCYFLYSSLGPLSSILSVKYSYRTVVFIGGTLAAVGMIITFWATSTGYLYVSYGVFVGAGAGLSFPPTVYIVTSYFVRLRGLANGLCISGSALGSIFLPPLLRFLLENYGYRGACMIMGGLTLNTWIAALFYEPVERHMKRELKEPTSEETFLDEDDKIIEESEPEDEKEPKPLKAKFVITGDDTPVGTPTLEHKSPDVFKFSLKYPENFNRSASAAAVQNFTRNNDEHVHYRQRKISTPIRQEHRNTTFNNYCSNGSINMTESFSSNRLSRFHGNRLSTTHRPPKRSPSTSSFQYISTPFHGGSISAIQPNEFSSYLSLNSLNPVSSCVGHKDNTDTKSEKKFKLIDLSLLRDPTYLVILISNSTNAISYTNFIILLPSYAIAMSFDKGRAAYLISIVSAFDLVGRIGGSALSDTNLMPKTWYYFGGLLISGISLALLPFFSTYSMICFCCAVFGLSSGTYVGITAVIMADMLGTERLTSTYGISLFVNGILQLIGPPICGIIFEAMSVYGPLFSILGLFLVFGSSLGCCLPIIRKKHQIKDEEFQIENGEKLLV</sequence>
<feature type="transmembrane region" description="Helical" evidence="1">
    <location>
        <begin position="173"/>
        <end position="192"/>
    </location>
</feature>
<dbReference type="PANTHER" id="PTHR11360:SF293">
    <property type="entry name" value="HERMES, ISOFORM A"/>
    <property type="match status" value="1"/>
</dbReference>
<feature type="transmembrane region" description="Helical" evidence="1">
    <location>
        <begin position="145"/>
        <end position="166"/>
    </location>
</feature>
<feature type="transmembrane region" description="Helical" evidence="1">
    <location>
        <begin position="103"/>
        <end position="125"/>
    </location>
</feature>
<dbReference type="Gene3D" id="1.20.1250.20">
    <property type="entry name" value="MFS general substrate transporter like domains"/>
    <property type="match status" value="2"/>
</dbReference>
<name>A0A336LIH1_CULSO</name>
<keyword evidence="1" id="KW-1133">Transmembrane helix</keyword>
<keyword evidence="1" id="KW-0812">Transmembrane</keyword>
<feature type="transmembrane region" description="Helical" evidence="1">
    <location>
        <begin position="593"/>
        <end position="619"/>
    </location>
</feature>
<proteinExistence type="predicted"/>
<dbReference type="EMBL" id="UFQT01000013">
    <property type="protein sequence ID" value="SSX17646.1"/>
    <property type="molecule type" value="Genomic_DNA"/>
</dbReference>
<dbReference type="Pfam" id="PF07690">
    <property type="entry name" value="MFS_1"/>
    <property type="match status" value="2"/>
</dbReference>
<dbReference type="PANTHER" id="PTHR11360">
    <property type="entry name" value="MONOCARBOXYLATE TRANSPORTER"/>
    <property type="match status" value="1"/>
</dbReference>
<feature type="transmembrane region" description="Helical" evidence="1">
    <location>
        <begin position="259"/>
        <end position="280"/>
    </location>
</feature>
<dbReference type="InterPro" id="IPR050327">
    <property type="entry name" value="Proton-linked_MCT"/>
</dbReference>
<keyword evidence="1" id="KW-0472">Membrane</keyword>
<protein>
    <submittedName>
        <fullName evidence="2">CSON002398 protein</fullName>
    </submittedName>
</protein>
<dbReference type="FunFam" id="1.20.1250.20:FF:000320">
    <property type="entry name" value="Monocarboxylate transporter"/>
    <property type="match status" value="1"/>
</dbReference>
<feature type="transmembrane region" description="Helical" evidence="1">
    <location>
        <begin position="233"/>
        <end position="253"/>
    </location>
</feature>
<dbReference type="SUPFAM" id="SSF103473">
    <property type="entry name" value="MFS general substrate transporter"/>
    <property type="match status" value="1"/>
</dbReference>
<dbReference type="VEuPathDB" id="VectorBase:CSON002398"/>
<evidence type="ECO:0000256" key="1">
    <source>
        <dbReference type="SAM" id="Phobius"/>
    </source>
</evidence>
<dbReference type="InterPro" id="IPR036259">
    <property type="entry name" value="MFS_trans_sf"/>
</dbReference>
<gene>
    <name evidence="2" type="primary">CSON002398</name>
</gene>
<dbReference type="GO" id="GO:0008028">
    <property type="term" value="F:monocarboxylic acid transmembrane transporter activity"/>
    <property type="evidence" value="ECO:0007669"/>
    <property type="project" value="TreeGrafter"/>
</dbReference>